<feature type="domain" description="Rho termination factor-like N-terminal" evidence="3">
    <location>
        <begin position="262"/>
        <end position="291"/>
    </location>
</feature>
<reference evidence="4" key="1">
    <citation type="journal article" date="2020" name="Nature">
        <title>Giant virus diversity and host interactions through global metagenomics.</title>
        <authorList>
            <person name="Schulz F."/>
            <person name="Roux S."/>
            <person name="Paez-Espino D."/>
            <person name="Jungbluth S."/>
            <person name="Walsh D.A."/>
            <person name="Denef V.J."/>
            <person name="McMahon K.D."/>
            <person name="Konstantinidis K.T."/>
            <person name="Eloe-Fadrosh E.A."/>
            <person name="Kyrpides N.C."/>
            <person name="Woyke T."/>
        </authorList>
    </citation>
    <scope>NUCLEOTIDE SEQUENCE</scope>
    <source>
        <strain evidence="4">GVMAG-M-3300027833-11</strain>
    </source>
</reference>
<protein>
    <recommendedName>
        <fullName evidence="3">Rho termination factor-like N-terminal domain-containing protein</fullName>
    </recommendedName>
</protein>
<dbReference type="GO" id="GO:0006353">
    <property type="term" value="P:DNA-templated transcription termination"/>
    <property type="evidence" value="ECO:0007669"/>
    <property type="project" value="InterPro"/>
</dbReference>
<sequence length="295" mass="32230">MNMLGLEGSGFIIAISVSLLLIGAVVYYFNTRVASLEKALVRQNQVLADFIQNVKATHMENRAMQNQEMEGNGATFEAVQAAKNYYSNTIPHDKVPVSENDFGAEENTIEETMEDSDDDSELESESGSELDSDDEEVDSNELESLDHERLNVHVTTHPHAMLGGMIIDMTGPVPVDSNPNPNVIELLGDDDDDESDNLTPVEIKEEQLNSVEPKIIKLSEVEDLDSVSSSLGSSLGDDDEDDDDGITLDSKQETLVADFSKLKVKNLKEIAAKKGIKNASKMKKAELVAALEANK</sequence>
<dbReference type="InterPro" id="IPR036361">
    <property type="entry name" value="SAP_dom_sf"/>
</dbReference>
<feature type="compositionally biased region" description="Low complexity" evidence="1">
    <location>
        <begin position="226"/>
        <end position="235"/>
    </location>
</feature>
<organism evidence="4">
    <name type="scientific">viral metagenome</name>
    <dbReference type="NCBI Taxonomy" id="1070528"/>
    <lineage>
        <taxon>unclassified sequences</taxon>
        <taxon>metagenomes</taxon>
        <taxon>organismal metagenomes</taxon>
    </lineage>
</organism>
<evidence type="ECO:0000313" key="4">
    <source>
        <dbReference type="EMBL" id="QHU30093.1"/>
    </source>
</evidence>
<feature type="region of interest" description="Disordered" evidence="1">
    <location>
        <begin position="110"/>
        <end position="150"/>
    </location>
</feature>
<proteinExistence type="predicted"/>
<dbReference type="EMBL" id="MN740503">
    <property type="protein sequence ID" value="QHU30093.1"/>
    <property type="molecule type" value="Genomic_DNA"/>
</dbReference>
<evidence type="ECO:0000259" key="3">
    <source>
        <dbReference type="Pfam" id="PF07498"/>
    </source>
</evidence>
<feature type="compositionally biased region" description="Acidic residues" evidence="1">
    <location>
        <begin position="110"/>
        <end position="143"/>
    </location>
</feature>
<keyword evidence="2" id="KW-0472">Membrane</keyword>
<keyword evidence="2" id="KW-0812">Transmembrane</keyword>
<keyword evidence="2" id="KW-1133">Transmembrane helix</keyword>
<dbReference type="AlphaFoldDB" id="A0A6C0LHS6"/>
<feature type="compositionally biased region" description="Acidic residues" evidence="1">
    <location>
        <begin position="236"/>
        <end position="246"/>
    </location>
</feature>
<accession>A0A6C0LHS6</accession>
<dbReference type="InterPro" id="IPR011112">
    <property type="entry name" value="Rho-like_N"/>
</dbReference>
<dbReference type="Gene3D" id="1.10.720.30">
    <property type="entry name" value="SAP domain"/>
    <property type="match status" value="1"/>
</dbReference>
<dbReference type="Pfam" id="PF07498">
    <property type="entry name" value="Rho_N"/>
    <property type="match status" value="1"/>
</dbReference>
<name>A0A6C0LHS6_9ZZZZ</name>
<evidence type="ECO:0000256" key="1">
    <source>
        <dbReference type="SAM" id="MobiDB-lite"/>
    </source>
</evidence>
<evidence type="ECO:0000256" key="2">
    <source>
        <dbReference type="SAM" id="Phobius"/>
    </source>
</evidence>
<feature type="transmembrane region" description="Helical" evidence="2">
    <location>
        <begin position="12"/>
        <end position="29"/>
    </location>
</feature>
<feature type="region of interest" description="Disordered" evidence="1">
    <location>
        <begin position="222"/>
        <end position="247"/>
    </location>
</feature>